<dbReference type="RefSeq" id="WP_174881381.1">
    <property type="nucleotide sequence ID" value="NZ_CADEPK010000353.1"/>
</dbReference>
<evidence type="ECO:0000313" key="1">
    <source>
        <dbReference type="EMBL" id="MDQ0226582.1"/>
    </source>
</evidence>
<sequence>MAKPIHHIEKRVPTKAEEQAEAIGEIMSLIANNREAITTSLEILQELHSTGVLDAVKGLLKTREKVGVLAMGQLNQPNMHNTIKNAINMVKLVGEMDPEKVNTLMSAVMSGLDQMGEQDGKVSKWRLIKSMNDPDVLASIATMTGFLQGMGKEFNTNQKSFH</sequence>
<dbReference type="EMBL" id="JAUSTZ010000005">
    <property type="protein sequence ID" value="MDQ0226582.1"/>
    <property type="molecule type" value="Genomic_DNA"/>
</dbReference>
<protein>
    <submittedName>
        <fullName evidence="1">Uncharacterized protein YjgD (DUF1641 family)</fullName>
    </submittedName>
</protein>
<organism evidence="1 2">
    <name type="scientific">Metabacillus niabensis</name>
    <dbReference type="NCBI Taxonomy" id="324854"/>
    <lineage>
        <taxon>Bacteria</taxon>
        <taxon>Bacillati</taxon>
        <taxon>Bacillota</taxon>
        <taxon>Bacilli</taxon>
        <taxon>Bacillales</taxon>
        <taxon>Bacillaceae</taxon>
        <taxon>Metabacillus</taxon>
    </lineage>
</organism>
<name>A0ABT9Z441_9BACI</name>
<accession>A0ABT9Z441</accession>
<dbReference type="Proteomes" id="UP001232245">
    <property type="component" value="Unassembled WGS sequence"/>
</dbReference>
<gene>
    <name evidence="1" type="ORF">J2S02_002927</name>
</gene>
<comment type="caution">
    <text evidence="1">The sequence shown here is derived from an EMBL/GenBank/DDBJ whole genome shotgun (WGS) entry which is preliminary data.</text>
</comment>
<evidence type="ECO:0000313" key="2">
    <source>
        <dbReference type="Proteomes" id="UP001232245"/>
    </source>
</evidence>
<reference evidence="1 2" key="1">
    <citation type="submission" date="2023-07" db="EMBL/GenBank/DDBJ databases">
        <title>Genomic Encyclopedia of Type Strains, Phase IV (KMG-IV): sequencing the most valuable type-strain genomes for metagenomic binning, comparative biology and taxonomic classification.</title>
        <authorList>
            <person name="Goeker M."/>
        </authorList>
    </citation>
    <scope>NUCLEOTIDE SEQUENCE [LARGE SCALE GENOMIC DNA]</scope>
    <source>
        <strain evidence="1 2">DSM 17723</strain>
    </source>
</reference>
<dbReference type="PANTHER" id="PTHR38433">
    <property type="match status" value="1"/>
</dbReference>
<keyword evidence="2" id="KW-1185">Reference proteome</keyword>
<proteinExistence type="predicted"/>
<dbReference type="PANTHER" id="PTHR38433:SF1">
    <property type="entry name" value="DUF1641 DOMAIN-CONTAINING PROTEIN"/>
    <property type="match status" value="1"/>
</dbReference>